<dbReference type="Pfam" id="PF04828">
    <property type="entry name" value="GFA"/>
    <property type="match status" value="1"/>
</dbReference>
<dbReference type="GO" id="GO:0046872">
    <property type="term" value="F:metal ion binding"/>
    <property type="evidence" value="ECO:0007669"/>
    <property type="project" value="UniProtKB-KW"/>
</dbReference>
<proteinExistence type="inferred from homology"/>
<sequence length="141" mass="15130">MSTYDASCLCGACKMTVQTDPHPEAGACHCGKCRKWSGGIFLAVECSKPVIFNDDAPIGVYGSSEWGERVFCRICGSSLVWRSLDGAHSAVALQAFDDPESIPVTTEIFTDCKPGNYALSGQLCGMTEAEFMAQFTPQQEG</sequence>
<gene>
    <name evidence="6" type="ORF">SAMN04489858_1195</name>
</gene>
<evidence type="ECO:0000313" key="6">
    <source>
        <dbReference type="EMBL" id="SEU00627.1"/>
    </source>
</evidence>
<accession>A0A1I0IVR5</accession>
<dbReference type="PANTHER" id="PTHR33337:SF40">
    <property type="entry name" value="CENP-V_GFA DOMAIN-CONTAINING PROTEIN-RELATED"/>
    <property type="match status" value="1"/>
</dbReference>
<evidence type="ECO:0000256" key="1">
    <source>
        <dbReference type="ARBA" id="ARBA00005495"/>
    </source>
</evidence>
<protein>
    <submittedName>
        <fullName evidence="6">Uncharacterized conserved protein</fullName>
    </submittedName>
</protein>
<reference evidence="6 7" key="1">
    <citation type="submission" date="2016-10" db="EMBL/GenBank/DDBJ databases">
        <authorList>
            <person name="de Groot N.N."/>
        </authorList>
    </citation>
    <scope>NUCLEOTIDE SEQUENCE [LARGE SCALE GENOMIC DNA]</scope>
    <source>
        <strain evidence="6 7">DSM 17862</strain>
    </source>
</reference>
<dbReference type="AlphaFoldDB" id="A0A1I0IVR5"/>
<evidence type="ECO:0000256" key="4">
    <source>
        <dbReference type="ARBA" id="ARBA00023239"/>
    </source>
</evidence>
<evidence type="ECO:0000259" key="5">
    <source>
        <dbReference type="PROSITE" id="PS51891"/>
    </source>
</evidence>
<dbReference type="EMBL" id="FOHO01000019">
    <property type="protein sequence ID" value="SEU00627.1"/>
    <property type="molecule type" value="Genomic_DNA"/>
</dbReference>
<dbReference type="InterPro" id="IPR006913">
    <property type="entry name" value="CENP-V/GFA"/>
</dbReference>
<evidence type="ECO:0000256" key="2">
    <source>
        <dbReference type="ARBA" id="ARBA00022723"/>
    </source>
</evidence>
<organism evidence="6 7">
    <name type="scientific">Paracoccus homiensis</name>
    <dbReference type="NCBI Taxonomy" id="364199"/>
    <lineage>
        <taxon>Bacteria</taxon>
        <taxon>Pseudomonadati</taxon>
        <taxon>Pseudomonadota</taxon>
        <taxon>Alphaproteobacteria</taxon>
        <taxon>Rhodobacterales</taxon>
        <taxon>Paracoccaceae</taxon>
        <taxon>Paracoccus</taxon>
    </lineage>
</organism>
<feature type="domain" description="CENP-V/GFA" evidence="5">
    <location>
        <begin position="4"/>
        <end position="118"/>
    </location>
</feature>
<dbReference type="PROSITE" id="PS51891">
    <property type="entry name" value="CENP_V_GFA"/>
    <property type="match status" value="1"/>
</dbReference>
<dbReference type="Proteomes" id="UP000199180">
    <property type="component" value="Unassembled WGS sequence"/>
</dbReference>
<dbReference type="InterPro" id="IPR011057">
    <property type="entry name" value="Mss4-like_sf"/>
</dbReference>
<evidence type="ECO:0000313" key="7">
    <source>
        <dbReference type="Proteomes" id="UP000199180"/>
    </source>
</evidence>
<dbReference type="RefSeq" id="WP_090737509.1">
    <property type="nucleotide sequence ID" value="NZ_FOHO01000019.1"/>
</dbReference>
<dbReference type="Gene3D" id="3.90.1590.10">
    <property type="entry name" value="glutathione-dependent formaldehyde- activating enzyme (gfa)"/>
    <property type="match status" value="1"/>
</dbReference>
<keyword evidence="4" id="KW-0456">Lyase</keyword>
<evidence type="ECO:0000256" key="3">
    <source>
        <dbReference type="ARBA" id="ARBA00022833"/>
    </source>
</evidence>
<dbReference type="OrthoDB" id="9807246at2"/>
<dbReference type="STRING" id="364199.SAMN04489858_1195"/>
<dbReference type="SUPFAM" id="SSF51316">
    <property type="entry name" value="Mss4-like"/>
    <property type="match status" value="1"/>
</dbReference>
<comment type="similarity">
    <text evidence="1">Belongs to the Gfa family.</text>
</comment>
<name>A0A1I0IVR5_9RHOB</name>
<keyword evidence="7" id="KW-1185">Reference proteome</keyword>
<keyword evidence="2" id="KW-0479">Metal-binding</keyword>
<dbReference type="PANTHER" id="PTHR33337">
    <property type="entry name" value="GFA DOMAIN-CONTAINING PROTEIN"/>
    <property type="match status" value="1"/>
</dbReference>
<dbReference type="GO" id="GO:0016846">
    <property type="term" value="F:carbon-sulfur lyase activity"/>
    <property type="evidence" value="ECO:0007669"/>
    <property type="project" value="InterPro"/>
</dbReference>
<keyword evidence="3" id="KW-0862">Zinc</keyword>